<evidence type="ECO:0000313" key="4">
    <source>
        <dbReference type="Proteomes" id="UP000824024"/>
    </source>
</evidence>
<organism evidence="3 4">
    <name type="scientific">Candidatus Eubacterium avistercoris</name>
    <dbReference type="NCBI Taxonomy" id="2838567"/>
    <lineage>
        <taxon>Bacteria</taxon>
        <taxon>Bacillati</taxon>
        <taxon>Bacillota</taxon>
        <taxon>Clostridia</taxon>
        <taxon>Eubacteriales</taxon>
        <taxon>Eubacteriaceae</taxon>
        <taxon>Eubacterium</taxon>
    </lineage>
</organism>
<dbReference type="Pfam" id="PF07683">
    <property type="entry name" value="CobW_C"/>
    <property type="match status" value="1"/>
</dbReference>
<dbReference type="InterPro" id="IPR027417">
    <property type="entry name" value="P-loop_NTPase"/>
</dbReference>
<reference evidence="3" key="1">
    <citation type="journal article" date="2021" name="PeerJ">
        <title>Extensive microbial diversity within the chicken gut microbiome revealed by metagenomics and culture.</title>
        <authorList>
            <person name="Gilroy R."/>
            <person name="Ravi A."/>
            <person name="Getino M."/>
            <person name="Pursley I."/>
            <person name="Horton D.L."/>
            <person name="Alikhan N.F."/>
            <person name="Baker D."/>
            <person name="Gharbi K."/>
            <person name="Hall N."/>
            <person name="Watson M."/>
            <person name="Adriaenssens E.M."/>
            <person name="Foster-Nyarko E."/>
            <person name="Jarju S."/>
            <person name="Secka A."/>
            <person name="Antonio M."/>
            <person name="Oren A."/>
            <person name="Chaudhuri R.R."/>
            <person name="La Ragione R."/>
            <person name="Hildebrand F."/>
            <person name="Pallen M.J."/>
        </authorList>
    </citation>
    <scope>NUCLEOTIDE SEQUENCE</scope>
    <source>
        <strain evidence="3">CHK192-9172</strain>
    </source>
</reference>
<accession>A0A9D2D3Q0</accession>
<dbReference type="SUPFAM" id="SSF90002">
    <property type="entry name" value="Hypothetical protein YjiA, C-terminal domain"/>
    <property type="match status" value="1"/>
</dbReference>
<gene>
    <name evidence="3" type="ORF">IAA08_08565</name>
</gene>
<dbReference type="AlphaFoldDB" id="A0A9D2D3Q0"/>
<dbReference type="CDD" id="cd03112">
    <property type="entry name" value="CobW-like"/>
    <property type="match status" value="1"/>
</dbReference>
<feature type="domain" description="CobW C-terminal" evidence="2">
    <location>
        <begin position="257"/>
        <end position="321"/>
    </location>
</feature>
<sequence>MITKKYTDSGPGLLKIPVSFETKQMKVLVVSGFLGAGKTTFIKTMAQCSGQDFCILENEYGEVDVDTALLKEETENINVWEMTEGCICCSMKQSFASSLLTISGALDPEYLIVEATGVGLLSNILANISQIEYDRIVLLRPVTIVDAGTYFYYQNKFDTTFQDQIQAAGTILLSKGEHMSVRELEEIRRDLRRMNPAADIVTEPYSEKPFRWWKDLLSAGMDGRKISAPGKESSAGWENIGLRNVRLSSPEELLYLLWEAISGNLGAVVRGKGILPCGKEWLRFDITDSRFSITGTEPSKESSVVFIGMQLKKNQIRRSFQFRISSEQDCDQSDRK</sequence>
<dbReference type="GO" id="GO:0005737">
    <property type="term" value="C:cytoplasm"/>
    <property type="evidence" value="ECO:0007669"/>
    <property type="project" value="TreeGrafter"/>
</dbReference>
<evidence type="ECO:0000313" key="3">
    <source>
        <dbReference type="EMBL" id="HIZ07973.1"/>
    </source>
</evidence>
<dbReference type="EMBL" id="DXCH01000236">
    <property type="protein sequence ID" value="HIZ07973.1"/>
    <property type="molecule type" value="Genomic_DNA"/>
</dbReference>
<evidence type="ECO:0000259" key="1">
    <source>
        <dbReference type="Pfam" id="PF02492"/>
    </source>
</evidence>
<dbReference type="InterPro" id="IPR011629">
    <property type="entry name" value="CobW-like_C"/>
</dbReference>
<dbReference type="Gene3D" id="3.40.50.300">
    <property type="entry name" value="P-loop containing nucleotide triphosphate hydrolases"/>
    <property type="match status" value="1"/>
</dbReference>
<dbReference type="PANTHER" id="PTHR13748:SF62">
    <property type="entry name" value="COBW DOMAIN-CONTAINING PROTEIN"/>
    <property type="match status" value="1"/>
</dbReference>
<dbReference type="InterPro" id="IPR003495">
    <property type="entry name" value="CobW/HypB/UreG_nucleotide-bd"/>
</dbReference>
<name>A0A9D2D3Q0_9FIRM</name>
<dbReference type="PANTHER" id="PTHR13748">
    <property type="entry name" value="COBW-RELATED"/>
    <property type="match status" value="1"/>
</dbReference>
<evidence type="ECO:0000259" key="2">
    <source>
        <dbReference type="Pfam" id="PF07683"/>
    </source>
</evidence>
<comment type="caution">
    <text evidence="3">The sequence shown here is derived from an EMBL/GenBank/DDBJ whole genome shotgun (WGS) entry which is preliminary data.</text>
</comment>
<proteinExistence type="predicted"/>
<protein>
    <submittedName>
        <fullName evidence="3">GTP-binding protein</fullName>
    </submittedName>
</protein>
<feature type="domain" description="CobW/HypB/UreG nucleotide-binding" evidence="1">
    <location>
        <begin position="27"/>
        <end position="201"/>
    </location>
</feature>
<dbReference type="Proteomes" id="UP000824024">
    <property type="component" value="Unassembled WGS sequence"/>
</dbReference>
<reference evidence="3" key="2">
    <citation type="submission" date="2021-04" db="EMBL/GenBank/DDBJ databases">
        <authorList>
            <person name="Gilroy R."/>
        </authorList>
    </citation>
    <scope>NUCLEOTIDE SEQUENCE</scope>
    <source>
        <strain evidence="3">CHK192-9172</strain>
    </source>
</reference>
<dbReference type="InterPro" id="IPR051316">
    <property type="entry name" value="Zinc-reg_GTPase_activator"/>
</dbReference>
<dbReference type="Pfam" id="PF02492">
    <property type="entry name" value="cobW"/>
    <property type="match status" value="1"/>
</dbReference>
<dbReference type="SUPFAM" id="SSF52540">
    <property type="entry name" value="P-loop containing nucleoside triphosphate hydrolases"/>
    <property type="match status" value="1"/>
</dbReference>